<dbReference type="PRINTS" id="PR01210">
    <property type="entry name" value="GGTRANSPTASE"/>
</dbReference>
<comment type="caution">
    <text evidence="1">The sequence shown here is derived from an EMBL/GenBank/DDBJ whole genome shotgun (WGS) entry which is preliminary data.</text>
</comment>
<dbReference type="Proteomes" id="UP000295301">
    <property type="component" value="Unassembled WGS sequence"/>
</dbReference>
<reference evidence="1 2" key="1">
    <citation type="submission" date="2019-03" db="EMBL/GenBank/DDBJ databases">
        <title>Ruegeria lutea sp. nov., a novel strain, isolated from marine sediment, the Masan Bay, South Korea.</title>
        <authorList>
            <person name="Kim J."/>
            <person name="Kim D.-Y."/>
            <person name="Lee S.-S."/>
        </authorList>
    </citation>
    <scope>NUCLEOTIDE SEQUENCE [LARGE SCALE GENOMIC DNA]</scope>
    <source>
        <strain evidence="1 2">318-1</strain>
    </source>
</reference>
<evidence type="ECO:0000313" key="2">
    <source>
        <dbReference type="Proteomes" id="UP000295301"/>
    </source>
</evidence>
<dbReference type="InterPro" id="IPR029055">
    <property type="entry name" value="Ntn_hydrolases_N"/>
</dbReference>
<protein>
    <submittedName>
        <fullName evidence="1">Gamma-glutamyltransferase family protein</fullName>
    </submittedName>
</protein>
<dbReference type="Pfam" id="PF01019">
    <property type="entry name" value="G_glu_transpept"/>
    <property type="match status" value="1"/>
</dbReference>
<accession>A0A4R5VAN1</accession>
<dbReference type="InterPro" id="IPR052896">
    <property type="entry name" value="GGT-like_enzyme"/>
</dbReference>
<keyword evidence="2" id="KW-1185">Reference proteome</keyword>
<organism evidence="1 2">
    <name type="scientific">Antarcticimicrobium luteum</name>
    <dbReference type="NCBI Taxonomy" id="2547397"/>
    <lineage>
        <taxon>Bacteria</taxon>
        <taxon>Pseudomonadati</taxon>
        <taxon>Pseudomonadota</taxon>
        <taxon>Alphaproteobacteria</taxon>
        <taxon>Rhodobacterales</taxon>
        <taxon>Paracoccaceae</taxon>
        <taxon>Antarcticimicrobium</taxon>
    </lineage>
</organism>
<dbReference type="EMBL" id="SMUV01000063">
    <property type="protein sequence ID" value="TDK48696.1"/>
    <property type="molecule type" value="Genomic_DNA"/>
</dbReference>
<dbReference type="InterPro" id="IPR043137">
    <property type="entry name" value="GGT_ssub_C"/>
</dbReference>
<dbReference type="RefSeq" id="WP_133359526.1">
    <property type="nucleotide sequence ID" value="NZ_SMUV01000063.1"/>
</dbReference>
<dbReference type="AlphaFoldDB" id="A0A4R5VAN1"/>
<dbReference type="InterPro" id="IPR043138">
    <property type="entry name" value="GGT_lsub"/>
</dbReference>
<keyword evidence="1" id="KW-0808">Transferase</keyword>
<dbReference type="Gene3D" id="1.10.246.130">
    <property type="match status" value="1"/>
</dbReference>
<dbReference type="OrthoDB" id="9781342at2"/>
<gene>
    <name evidence="1" type="ORF">E1832_09580</name>
</gene>
<sequence>MAAFTTRPEITGTFGVATSTHWLASSVGFGLLEKGGNAFDAAVAMGFVLQVVEPHLNGPGGEVPAIVYSAKEDKVKVLCGQGSAPQGATIAKYRDEGLDLIPGSGLLATVIPGAFDGWMLMLRDQGTMSLREVLEPAIYYARQGHPVLERVSLAIESLGELFEQEWPTSAETWMPGGKAPATGRLFRNPALADTWERLLTEAETVSGREAQIDKARDAFYRGFIAEAIGGYLKDACVMDGTGERRKGVLSADDLAGWHAHWEEPLTLDYGDWAVCKTAPWSQGPVLLQSLQLLKHAGIADMPLMGADFIHTVIEAMKLSYADREAYYGDPDFFDIPMERLLSDDYAAGRSKLITGAASLEQRPGVLPGLEHLARAAIDRAGASAGVSVGADAGEPTMAHLSNRRGDTVHVDVIDRWGNMVSATPSGGWLQSSPIIPGLGFALNSRAQMFWLDEGLPTSLAPGHRPRTTLTPSLALRDGRPHLAFGTPGGDQQDQWQLIFFLRLVHGQQNMQEVIDAPLFHSEHFTGSFYPRVANPGRMMIEPSAGAEVIAELRGRGHDVNVSEPWAIGRLTAAARDADGLLRAAATPRLMQAYAVGR</sequence>
<dbReference type="PANTHER" id="PTHR43881">
    <property type="entry name" value="GAMMA-GLUTAMYLTRANSPEPTIDASE (AFU_ORTHOLOGUE AFUA_4G13580)"/>
    <property type="match status" value="1"/>
</dbReference>
<name>A0A4R5VAN1_9RHOB</name>
<dbReference type="Gene3D" id="3.60.20.40">
    <property type="match status" value="1"/>
</dbReference>
<dbReference type="SUPFAM" id="SSF56235">
    <property type="entry name" value="N-terminal nucleophile aminohydrolases (Ntn hydrolases)"/>
    <property type="match status" value="1"/>
</dbReference>
<evidence type="ECO:0000313" key="1">
    <source>
        <dbReference type="EMBL" id="TDK48696.1"/>
    </source>
</evidence>
<dbReference type="PANTHER" id="PTHR43881:SF1">
    <property type="entry name" value="GAMMA-GLUTAMYLTRANSPEPTIDASE (AFU_ORTHOLOGUE AFUA_4G13580)"/>
    <property type="match status" value="1"/>
</dbReference>
<proteinExistence type="predicted"/>
<dbReference type="GO" id="GO:0016740">
    <property type="term" value="F:transferase activity"/>
    <property type="evidence" value="ECO:0007669"/>
    <property type="project" value="UniProtKB-KW"/>
</dbReference>